<feature type="domain" description="TonB-dependent receptor-like beta-barrel" evidence="13">
    <location>
        <begin position="200"/>
        <end position="640"/>
    </location>
</feature>
<evidence type="ECO:0000256" key="7">
    <source>
        <dbReference type="ARBA" id="ARBA00023136"/>
    </source>
</evidence>
<protein>
    <submittedName>
        <fullName evidence="15 16">TonB-dependent receptor</fullName>
    </submittedName>
</protein>
<keyword evidence="4 10" id="KW-0812">Transmembrane</keyword>
<dbReference type="InterPro" id="IPR012910">
    <property type="entry name" value="Plug_dom"/>
</dbReference>
<dbReference type="EMBL" id="ACKP02000021">
    <property type="protein sequence ID" value="EEX77342.1"/>
    <property type="molecule type" value="Genomic_DNA"/>
</dbReference>
<dbReference type="Pfam" id="PF00593">
    <property type="entry name" value="TonB_dep_Rec_b-barrel"/>
    <property type="match status" value="1"/>
</dbReference>
<dbReference type="Proteomes" id="UP000003505">
    <property type="component" value="Unassembled WGS sequence"/>
</dbReference>
<comment type="subcellular location">
    <subcellularLocation>
        <location evidence="1 10">Cell outer membrane</location>
        <topology evidence="1 10">Multi-pass membrane protein</topology>
    </subcellularLocation>
</comment>
<proteinExistence type="inferred from homology"/>
<evidence type="ECO:0000256" key="10">
    <source>
        <dbReference type="PROSITE-ProRule" id="PRU01360"/>
    </source>
</evidence>
<gene>
    <name evidence="15" type="ordered locus">Selsp_2257</name>
    <name evidence="16" type="ORF">SELSPUOL_01278</name>
</gene>
<dbReference type="GO" id="GO:0015344">
    <property type="term" value="F:siderophore uptake transmembrane transporter activity"/>
    <property type="evidence" value="ECO:0007669"/>
    <property type="project" value="TreeGrafter"/>
</dbReference>
<dbReference type="InterPro" id="IPR039426">
    <property type="entry name" value="TonB-dep_rcpt-like"/>
</dbReference>
<dbReference type="InterPro" id="IPR000531">
    <property type="entry name" value="Beta-barrel_TonB"/>
</dbReference>
<reference evidence="15 18" key="2">
    <citation type="submission" date="2011-04" db="EMBL/GenBank/DDBJ databases">
        <title>The complete genome of Selenomonas sputigena DSM 20758.</title>
        <authorList>
            <consortium name="US DOE Joint Genome Institute (JGI-PGF)"/>
            <person name="Lucas S."/>
            <person name="Copeland A."/>
            <person name="Lapidus A."/>
            <person name="Bruce D."/>
            <person name="Goodwin L."/>
            <person name="Pitluck S."/>
            <person name="Peters L."/>
            <person name="Kyrpides N."/>
            <person name="Mavromatis K."/>
            <person name="Ivanova N."/>
            <person name="Ovchinnikova G."/>
            <person name="Teshima H."/>
            <person name="Detter J.C."/>
            <person name="Tapia R."/>
            <person name="Han C."/>
            <person name="Land M."/>
            <person name="Hauser L."/>
            <person name="Markowitz V."/>
            <person name="Cheng J.-F."/>
            <person name="Hugenholtz P."/>
            <person name="Woyke T."/>
            <person name="Wu D."/>
            <person name="Gronow S."/>
            <person name="Wellnitz S."/>
            <person name="Schneider S."/>
            <person name="Klenk H.-P."/>
            <person name="Eisen J.A."/>
        </authorList>
    </citation>
    <scope>NUCLEOTIDE SEQUENCE [LARGE SCALE GENOMIC DNA]</scope>
    <source>
        <strain evidence="15">ATCC 35185</strain>
        <strain evidence="18">ATCC 35185 / DSM 20758 / VPI D19B-28</strain>
    </source>
</reference>
<dbReference type="Gene3D" id="2.170.130.10">
    <property type="entry name" value="TonB-dependent receptor, plug domain"/>
    <property type="match status" value="1"/>
</dbReference>
<evidence type="ECO:0000256" key="3">
    <source>
        <dbReference type="ARBA" id="ARBA00022452"/>
    </source>
</evidence>
<keyword evidence="3 10" id="KW-1134">Transmembrane beta strand</keyword>
<reference evidence="16 17" key="1">
    <citation type="submission" date="2009-09" db="EMBL/GenBank/DDBJ databases">
        <authorList>
            <person name="Weinstock G."/>
            <person name="Sodergren E."/>
            <person name="Clifton S."/>
            <person name="Fulton L."/>
            <person name="Fulton B."/>
            <person name="Courtney L."/>
            <person name="Fronick C."/>
            <person name="Harrison M."/>
            <person name="Strong C."/>
            <person name="Farmer C."/>
            <person name="Delahaunty K."/>
            <person name="Markovic C."/>
            <person name="Hall O."/>
            <person name="Minx P."/>
            <person name="Tomlinson C."/>
            <person name="Mitreva M."/>
            <person name="Nelson J."/>
            <person name="Hou S."/>
            <person name="Wollam A."/>
            <person name="Pepin K.H."/>
            <person name="Johnson M."/>
            <person name="Bhonagiri V."/>
            <person name="Nash W.E."/>
            <person name="Warren W."/>
            <person name="Chinwalla A."/>
            <person name="Mardis E.R."/>
            <person name="Wilson R.K."/>
        </authorList>
    </citation>
    <scope>NUCLEOTIDE SEQUENCE [LARGE SCALE GENOMIC DNA]</scope>
    <source>
        <strain evidence="16">ATCC 35185</strain>
        <strain evidence="17">ATCC 35185 / DSM 20758 / VPI D19B-28</strain>
    </source>
</reference>
<dbReference type="STRING" id="546271.Selsp_2257"/>
<dbReference type="RefSeq" id="WP_006192576.1">
    <property type="nucleotide sequence ID" value="NC_015437.1"/>
</dbReference>
<evidence type="ECO:0000256" key="8">
    <source>
        <dbReference type="ARBA" id="ARBA00023170"/>
    </source>
</evidence>
<keyword evidence="5 12" id="KW-0732">Signal</keyword>
<dbReference type="CDD" id="cd01347">
    <property type="entry name" value="ligand_gated_channel"/>
    <property type="match status" value="1"/>
</dbReference>
<keyword evidence="18" id="KW-1185">Reference proteome</keyword>
<evidence type="ECO:0000256" key="6">
    <source>
        <dbReference type="ARBA" id="ARBA00023077"/>
    </source>
</evidence>
<dbReference type="Proteomes" id="UP000011124">
    <property type="component" value="Chromosome"/>
</dbReference>
<evidence type="ECO:0000259" key="14">
    <source>
        <dbReference type="Pfam" id="PF07715"/>
    </source>
</evidence>
<evidence type="ECO:0000256" key="9">
    <source>
        <dbReference type="ARBA" id="ARBA00023237"/>
    </source>
</evidence>
<evidence type="ECO:0000313" key="15">
    <source>
        <dbReference type="EMBL" id="AEC01201.1"/>
    </source>
</evidence>
<evidence type="ECO:0000256" key="1">
    <source>
        <dbReference type="ARBA" id="ARBA00004571"/>
    </source>
</evidence>
<feature type="chain" id="PRO_5010961421" evidence="12">
    <location>
        <begin position="28"/>
        <end position="663"/>
    </location>
</feature>
<evidence type="ECO:0000256" key="4">
    <source>
        <dbReference type="ARBA" id="ARBA00022692"/>
    </source>
</evidence>
<dbReference type="GO" id="GO:0009279">
    <property type="term" value="C:cell outer membrane"/>
    <property type="evidence" value="ECO:0007669"/>
    <property type="project" value="UniProtKB-SubCell"/>
</dbReference>
<name>C9LUY8_SELS3</name>
<dbReference type="Pfam" id="PF07715">
    <property type="entry name" value="Plug"/>
    <property type="match status" value="1"/>
</dbReference>
<evidence type="ECO:0000313" key="18">
    <source>
        <dbReference type="Proteomes" id="UP000011124"/>
    </source>
</evidence>
<evidence type="ECO:0000256" key="2">
    <source>
        <dbReference type="ARBA" id="ARBA00022448"/>
    </source>
</evidence>
<feature type="signal peptide" evidence="12">
    <location>
        <begin position="1"/>
        <end position="27"/>
    </location>
</feature>
<keyword evidence="7 10" id="KW-0472">Membrane</keyword>
<evidence type="ECO:0000256" key="11">
    <source>
        <dbReference type="RuleBase" id="RU003357"/>
    </source>
</evidence>
<evidence type="ECO:0000259" key="13">
    <source>
        <dbReference type="Pfam" id="PF00593"/>
    </source>
</evidence>
<keyword evidence="2 10" id="KW-0813">Transport</keyword>
<dbReference type="InterPro" id="IPR037066">
    <property type="entry name" value="Plug_dom_sf"/>
</dbReference>
<dbReference type="PANTHER" id="PTHR30069">
    <property type="entry name" value="TONB-DEPENDENT OUTER MEMBRANE RECEPTOR"/>
    <property type="match status" value="1"/>
</dbReference>
<organism evidence="16 17">
    <name type="scientific">Selenomonas sputigena (strain ATCC 35185 / DSM 20758 / CCUG 44933 / VPI D19B-28)</name>
    <dbReference type="NCBI Taxonomy" id="546271"/>
    <lineage>
        <taxon>Bacteria</taxon>
        <taxon>Bacillati</taxon>
        <taxon>Bacillota</taxon>
        <taxon>Negativicutes</taxon>
        <taxon>Selenomonadales</taxon>
        <taxon>Selenomonadaceae</taxon>
        <taxon>Selenomonas</taxon>
    </lineage>
</organism>
<keyword evidence="9 10" id="KW-0998">Cell outer membrane</keyword>
<dbReference type="HOGENOM" id="CLU_008287_18_2_9"/>
<dbReference type="SUPFAM" id="SSF56935">
    <property type="entry name" value="Porins"/>
    <property type="match status" value="1"/>
</dbReference>
<dbReference type="OrthoDB" id="101167at2"/>
<dbReference type="GO" id="GO:0044718">
    <property type="term" value="P:siderophore transmembrane transport"/>
    <property type="evidence" value="ECO:0007669"/>
    <property type="project" value="TreeGrafter"/>
</dbReference>
<comment type="similarity">
    <text evidence="10 11">Belongs to the TonB-dependent receptor family.</text>
</comment>
<dbReference type="EMBL" id="CP002637">
    <property type="protein sequence ID" value="AEC01201.1"/>
    <property type="molecule type" value="Genomic_DNA"/>
</dbReference>
<keyword evidence="8 16" id="KW-0675">Receptor</keyword>
<dbReference type="AlphaFoldDB" id="C9LUY8"/>
<evidence type="ECO:0000313" key="16">
    <source>
        <dbReference type="EMBL" id="EEX77342.1"/>
    </source>
</evidence>
<dbReference type="KEGG" id="ssg:Selsp_2257"/>
<dbReference type="Gene3D" id="2.40.170.20">
    <property type="entry name" value="TonB-dependent receptor, beta-barrel domain"/>
    <property type="match status" value="1"/>
</dbReference>
<dbReference type="InterPro" id="IPR036942">
    <property type="entry name" value="Beta-barrel_TonB_sf"/>
</dbReference>
<dbReference type="PROSITE" id="PS52016">
    <property type="entry name" value="TONB_DEPENDENT_REC_3"/>
    <property type="match status" value="1"/>
</dbReference>
<evidence type="ECO:0000313" key="17">
    <source>
        <dbReference type="Proteomes" id="UP000003505"/>
    </source>
</evidence>
<sequence length="663" mass="74829">MLKRIMKKKGLLLTAAIVAAMTVPAYAAEKKPEDGKAIKTGAVVVTASRTEQEVKETPSSVEVITREDIDKMGAESVRQALQLAIGLDTTETGMVGNQVSIRGAQTNQTLILIDGRRVRSEDTSSTMNAYEFDRINMDDVERIEIVRGAASSLYGSEAIGGVINIIKKRPEKQQTSVTADWTTRRADGGIRYDTGKQGKWNLSTSFKLSDYRERGTNATSNQFGKRYFFNIEGRLDVAKDKWLDVFFDYMKEDLYARELDNQGADYDQVRVATGVKYAGRDKRGDYEAQVYYTRFHKDQERRDRANSNLLGFDDMTFKSLIFDGRRSLQLTNDHLLTFGGEYRKEDYDSTRLTGSGSISRKGITSPFGKNSVRYAALYVQDEWLASPDWLLIPSIRWDYSSSFGSKVTGKLGTTYKINKDLRFKANIGTAYRAPTASELYLDWPGMPGGRTNKPWLHGNPNLKPETALNFDLGVELEKDKTFGKVTYFHNKVSDLINGTFDHYTLIHPGPPPIGFMHIKYQNVKEAILQGIELEARQALGNGFSVRGLYTYLDARDGDGKRLDYRPYHKTSLQLSYDDAKNGWNATLWNDWVSGYPYVETIVIGRVKRNIPKDASLSIMNLVVSKKINDRFSAYLGIDNIFDKESDALGYDGRVWRGGVHMTF</sequence>
<evidence type="ECO:0000256" key="12">
    <source>
        <dbReference type="SAM" id="SignalP"/>
    </source>
</evidence>
<evidence type="ECO:0000256" key="5">
    <source>
        <dbReference type="ARBA" id="ARBA00022729"/>
    </source>
</evidence>
<feature type="domain" description="TonB-dependent receptor plug" evidence="14">
    <location>
        <begin position="54"/>
        <end position="162"/>
    </location>
</feature>
<keyword evidence="6 11" id="KW-0798">TonB box</keyword>
<accession>C9LUY8</accession>
<dbReference type="PANTHER" id="PTHR30069:SF29">
    <property type="entry name" value="HEMOGLOBIN AND HEMOGLOBIN-HAPTOGLOBIN-BINDING PROTEIN 1-RELATED"/>
    <property type="match status" value="1"/>
</dbReference>
<dbReference type="eggNOG" id="COG4771">
    <property type="taxonomic scope" value="Bacteria"/>
</dbReference>